<organism evidence="5 6">
    <name type="scientific">Bacillus thermozeamaize</name>
    <dbReference type="NCBI Taxonomy" id="230954"/>
    <lineage>
        <taxon>Bacteria</taxon>
        <taxon>Bacillati</taxon>
        <taxon>Bacillota</taxon>
        <taxon>Bacilli</taxon>
        <taxon>Bacillales</taxon>
        <taxon>Bacillaceae</taxon>
        <taxon>Bacillus</taxon>
    </lineage>
</organism>
<evidence type="ECO:0000256" key="2">
    <source>
        <dbReference type="ARBA" id="ARBA00023125"/>
    </source>
</evidence>
<dbReference type="GO" id="GO:0003700">
    <property type="term" value="F:DNA-binding transcription factor activity"/>
    <property type="evidence" value="ECO:0007669"/>
    <property type="project" value="InterPro"/>
</dbReference>
<gene>
    <name evidence="5" type="ORF">BAA01_09950</name>
</gene>
<dbReference type="PANTHER" id="PTHR47504">
    <property type="entry name" value="RIGHT ORIGIN-BINDING PROTEIN"/>
    <property type="match status" value="1"/>
</dbReference>
<accession>A0A1Y3PFS1</accession>
<comment type="caution">
    <text evidence="5">The sequence shown here is derived from an EMBL/GenBank/DDBJ whole genome shotgun (WGS) entry which is preliminary data.</text>
</comment>
<dbReference type="PROSITE" id="PS01124">
    <property type="entry name" value="HTH_ARAC_FAMILY_2"/>
    <property type="match status" value="1"/>
</dbReference>
<dbReference type="SUPFAM" id="SSF46689">
    <property type="entry name" value="Homeodomain-like"/>
    <property type="match status" value="1"/>
</dbReference>
<name>A0A1Y3PFS1_9BACI</name>
<dbReference type="GO" id="GO:0043565">
    <property type="term" value="F:sequence-specific DNA binding"/>
    <property type="evidence" value="ECO:0007669"/>
    <property type="project" value="InterPro"/>
</dbReference>
<dbReference type="EMBL" id="LZRT01000113">
    <property type="protein sequence ID" value="OUM85027.1"/>
    <property type="molecule type" value="Genomic_DNA"/>
</dbReference>
<dbReference type="InterPro" id="IPR018060">
    <property type="entry name" value="HTH_AraC"/>
</dbReference>
<protein>
    <recommendedName>
        <fullName evidence="4">HTH araC/xylS-type domain-containing protein</fullName>
    </recommendedName>
</protein>
<evidence type="ECO:0000313" key="5">
    <source>
        <dbReference type="EMBL" id="OUM85027.1"/>
    </source>
</evidence>
<feature type="domain" description="HTH araC/xylS-type" evidence="4">
    <location>
        <begin position="8"/>
        <end position="87"/>
    </location>
</feature>
<dbReference type="SMART" id="SM00342">
    <property type="entry name" value="HTH_ARAC"/>
    <property type="match status" value="1"/>
</dbReference>
<dbReference type="PANTHER" id="PTHR47504:SF6">
    <property type="entry name" value="ARAC-FAMILY TRANSCRIPTIONAL REGULATOR"/>
    <property type="match status" value="1"/>
</dbReference>
<dbReference type="AlphaFoldDB" id="A0A1Y3PFS1"/>
<keyword evidence="2" id="KW-0238">DNA-binding</keyword>
<evidence type="ECO:0000256" key="3">
    <source>
        <dbReference type="ARBA" id="ARBA00023163"/>
    </source>
</evidence>
<evidence type="ECO:0000313" key="6">
    <source>
        <dbReference type="Proteomes" id="UP000196475"/>
    </source>
</evidence>
<dbReference type="InterPro" id="IPR050959">
    <property type="entry name" value="MarA-like"/>
</dbReference>
<dbReference type="Gene3D" id="1.10.10.60">
    <property type="entry name" value="Homeodomain-like"/>
    <property type="match status" value="1"/>
</dbReference>
<reference evidence="6" key="1">
    <citation type="submission" date="2016-06" db="EMBL/GenBank/DDBJ databases">
        <authorList>
            <person name="Nascimento L."/>
            <person name="Pereira R.V."/>
            <person name="Martins L.F."/>
            <person name="Quaggio R.B."/>
            <person name="Silva A.M."/>
            <person name="Setubal J.C."/>
        </authorList>
    </citation>
    <scope>NUCLEOTIDE SEQUENCE [LARGE SCALE GENOMIC DNA]</scope>
</reference>
<evidence type="ECO:0000256" key="1">
    <source>
        <dbReference type="ARBA" id="ARBA00023015"/>
    </source>
</evidence>
<dbReference type="InterPro" id="IPR009057">
    <property type="entry name" value="Homeodomain-like_sf"/>
</dbReference>
<dbReference type="Pfam" id="PF00165">
    <property type="entry name" value="HTH_AraC"/>
    <property type="match status" value="1"/>
</dbReference>
<keyword evidence="1" id="KW-0805">Transcription regulation</keyword>
<evidence type="ECO:0000259" key="4">
    <source>
        <dbReference type="PROSITE" id="PS01124"/>
    </source>
</evidence>
<proteinExistence type="predicted"/>
<sequence length="129" mass="14394">MHDQHILQKAIGYIEDHLHEPLTLEIVASNAGFSKYHFHRVFQKETGMTIGDYIRLRRLAKAASMLLYKTGEGLGGAIKPRSFRCGIHGHLPANICSVFFSHGIIRTRKEGGTNAQSVPFSHLPKQDAT</sequence>
<dbReference type="Proteomes" id="UP000196475">
    <property type="component" value="Unassembled WGS sequence"/>
</dbReference>
<keyword evidence="3" id="KW-0804">Transcription</keyword>